<dbReference type="GO" id="GO:0004867">
    <property type="term" value="F:serine-type endopeptidase inhibitor activity"/>
    <property type="evidence" value="ECO:0007669"/>
    <property type="project" value="UniProtKB-KW"/>
</dbReference>
<protein>
    <submittedName>
        <fullName evidence="5">Trypsin Inhibitor like cysteine rich domain protein</fullName>
    </submittedName>
</protein>
<evidence type="ECO:0000256" key="3">
    <source>
        <dbReference type="ARBA" id="ARBA00023157"/>
    </source>
</evidence>
<dbReference type="PANTHER" id="PTHR23259:SF70">
    <property type="entry name" value="ACCESSORY GLAND PROTEIN ACP62F-RELATED"/>
    <property type="match status" value="1"/>
</dbReference>
<keyword evidence="1" id="KW-0646">Protease inhibitor</keyword>
<dbReference type="SUPFAM" id="SSF57567">
    <property type="entry name" value="Serine protease inhibitors"/>
    <property type="match status" value="1"/>
</dbReference>
<organism evidence="5 6">
    <name type="scientific">Oesophagostomum dentatum</name>
    <name type="common">Nodular worm</name>
    <dbReference type="NCBI Taxonomy" id="61180"/>
    <lineage>
        <taxon>Eukaryota</taxon>
        <taxon>Metazoa</taxon>
        <taxon>Ecdysozoa</taxon>
        <taxon>Nematoda</taxon>
        <taxon>Chromadorea</taxon>
        <taxon>Rhabditida</taxon>
        <taxon>Rhabditina</taxon>
        <taxon>Rhabditomorpha</taxon>
        <taxon>Strongyloidea</taxon>
        <taxon>Strongylidae</taxon>
        <taxon>Oesophagostomum</taxon>
    </lineage>
</organism>
<evidence type="ECO:0000313" key="6">
    <source>
        <dbReference type="Proteomes" id="UP000053660"/>
    </source>
</evidence>
<keyword evidence="2" id="KW-0722">Serine protease inhibitor</keyword>
<sequence>MCGWAPLRGYPTGITCAPDPVCPQNEIFNICASNCEQTCVPMGRPCSINCLPPKCQCQPGFVRENGKCIDPKDCPNRRGSTTTTPSYEMKCNTKMQNKIPESFQ</sequence>
<accession>A0A0B1RUM1</accession>
<keyword evidence="3" id="KW-1015">Disulfide bond</keyword>
<dbReference type="CDD" id="cd19941">
    <property type="entry name" value="TIL"/>
    <property type="match status" value="1"/>
</dbReference>
<dbReference type="InterPro" id="IPR036084">
    <property type="entry name" value="Ser_inhib-like_sf"/>
</dbReference>
<evidence type="ECO:0000259" key="4">
    <source>
        <dbReference type="Pfam" id="PF01826"/>
    </source>
</evidence>
<dbReference type="Pfam" id="PF01826">
    <property type="entry name" value="TIL"/>
    <property type="match status" value="1"/>
</dbReference>
<evidence type="ECO:0000256" key="2">
    <source>
        <dbReference type="ARBA" id="ARBA00022900"/>
    </source>
</evidence>
<name>A0A0B1RUM1_OESDE</name>
<dbReference type="EMBL" id="KN613317">
    <property type="protein sequence ID" value="KHJ74857.1"/>
    <property type="molecule type" value="Genomic_DNA"/>
</dbReference>
<dbReference type="Gene3D" id="2.10.25.10">
    <property type="entry name" value="Laminin"/>
    <property type="match status" value="1"/>
</dbReference>
<dbReference type="Proteomes" id="UP000053660">
    <property type="component" value="Unassembled WGS sequence"/>
</dbReference>
<dbReference type="InterPro" id="IPR002919">
    <property type="entry name" value="TIL_dom"/>
</dbReference>
<feature type="domain" description="TIL" evidence="4">
    <location>
        <begin position="22"/>
        <end position="74"/>
    </location>
</feature>
<evidence type="ECO:0000313" key="5">
    <source>
        <dbReference type="EMBL" id="KHJ74857.1"/>
    </source>
</evidence>
<dbReference type="AlphaFoldDB" id="A0A0B1RUM1"/>
<keyword evidence="6" id="KW-1185">Reference proteome</keyword>
<dbReference type="OrthoDB" id="6236007at2759"/>
<gene>
    <name evidence="5" type="ORF">OESDEN_25527</name>
</gene>
<evidence type="ECO:0000256" key="1">
    <source>
        <dbReference type="ARBA" id="ARBA00022690"/>
    </source>
</evidence>
<dbReference type="PANTHER" id="PTHR23259">
    <property type="entry name" value="RIDDLE"/>
    <property type="match status" value="1"/>
</dbReference>
<reference evidence="5 6" key="1">
    <citation type="submission" date="2014-03" db="EMBL/GenBank/DDBJ databases">
        <title>Draft genome of the hookworm Oesophagostomum dentatum.</title>
        <authorList>
            <person name="Mitreva M."/>
        </authorList>
    </citation>
    <scope>NUCLEOTIDE SEQUENCE [LARGE SCALE GENOMIC DNA]</scope>
    <source>
        <strain evidence="5 6">OD-Hann</strain>
    </source>
</reference>
<dbReference type="InterPro" id="IPR051368">
    <property type="entry name" value="SerProtInhib-TIL_Domain"/>
</dbReference>
<proteinExistence type="predicted"/>